<evidence type="ECO:0000256" key="2">
    <source>
        <dbReference type="SAM" id="Phobius"/>
    </source>
</evidence>
<protein>
    <recommendedName>
        <fullName evidence="3">Serine aminopeptidase S33 domain-containing protein</fullName>
    </recommendedName>
</protein>
<dbReference type="Gene3D" id="3.40.50.1820">
    <property type="entry name" value="alpha/beta hydrolase"/>
    <property type="match status" value="1"/>
</dbReference>
<evidence type="ECO:0000256" key="1">
    <source>
        <dbReference type="ARBA" id="ARBA00022801"/>
    </source>
</evidence>
<comment type="caution">
    <text evidence="4">The sequence shown here is derived from an EMBL/GenBank/DDBJ whole genome shotgun (WGS) entry which is preliminary data.</text>
</comment>
<reference evidence="4" key="1">
    <citation type="journal article" date="2014" name="Front. Microbiol.">
        <title>High frequency of phylogenetically diverse reductive dehalogenase-homologous genes in deep subseafloor sedimentary metagenomes.</title>
        <authorList>
            <person name="Kawai M."/>
            <person name="Futagami T."/>
            <person name="Toyoda A."/>
            <person name="Takaki Y."/>
            <person name="Nishi S."/>
            <person name="Hori S."/>
            <person name="Arai W."/>
            <person name="Tsubouchi T."/>
            <person name="Morono Y."/>
            <person name="Uchiyama I."/>
            <person name="Ito T."/>
            <person name="Fujiyama A."/>
            <person name="Inagaki F."/>
            <person name="Takami H."/>
        </authorList>
    </citation>
    <scope>NUCLEOTIDE SEQUENCE</scope>
    <source>
        <strain evidence="4">Expedition CK06-06</strain>
    </source>
</reference>
<dbReference type="InterPro" id="IPR022742">
    <property type="entry name" value="Hydrolase_4"/>
</dbReference>
<dbReference type="PANTHER" id="PTHR22946">
    <property type="entry name" value="DIENELACTONE HYDROLASE DOMAIN-CONTAINING PROTEIN-RELATED"/>
    <property type="match status" value="1"/>
</dbReference>
<dbReference type="AlphaFoldDB" id="X1IJJ1"/>
<evidence type="ECO:0000259" key="3">
    <source>
        <dbReference type="Pfam" id="PF12146"/>
    </source>
</evidence>
<keyword evidence="2" id="KW-0472">Membrane</keyword>
<keyword evidence="2" id="KW-1133">Transmembrane helix</keyword>
<feature type="domain" description="Serine aminopeptidase S33" evidence="3">
    <location>
        <begin position="67"/>
        <end position="137"/>
    </location>
</feature>
<accession>X1IJJ1</accession>
<dbReference type="EMBL" id="BARU01035617">
    <property type="protein sequence ID" value="GAH82556.1"/>
    <property type="molecule type" value="Genomic_DNA"/>
</dbReference>
<dbReference type="Pfam" id="PF12146">
    <property type="entry name" value="Hydrolase_4"/>
    <property type="match status" value="1"/>
</dbReference>
<sequence>MSIINKEDAQFFKRITILIILFVLSLSYLAYDRSISYSRYERVEYQSSGATLYANLYYPSKNLGFQEQRPLIIYCHGIGSQRDFDLRIPIEFTKRGFYVVALDYQGHGESGGNIINIDPNTNIPALAQDCSKLLDKLETLPFYSNV</sequence>
<evidence type="ECO:0000313" key="4">
    <source>
        <dbReference type="EMBL" id="GAH82556.1"/>
    </source>
</evidence>
<proteinExistence type="predicted"/>
<feature type="non-terminal residue" evidence="4">
    <location>
        <position position="146"/>
    </location>
</feature>
<dbReference type="InterPro" id="IPR029058">
    <property type="entry name" value="AB_hydrolase_fold"/>
</dbReference>
<keyword evidence="1" id="KW-0378">Hydrolase</keyword>
<dbReference type="PANTHER" id="PTHR22946:SF9">
    <property type="entry name" value="POLYKETIDE TRANSFERASE AF380"/>
    <property type="match status" value="1"/>
</dbReference>
<dbReference type="InterPro" id="IPR050261">
    <property type="entry name" value="FrsA_esterase"/>
</dbReference>
<organism evidence="4">
    <name type="scientific">marine sediment metagenome</name>
    <dbReference type="NCBI Taxonomy" id="412755"/>
    <lineage>
        <taxon>unclassified sequences</taxon>
        <taxon>metagenomes</taxon>
        <taxon>ecological metagenomes</taxon>
    </lineage>
</organism>
<dbReference type="SUPFAM" id="SSF53474">
    <property type="entry name" value="alpha/beta-Hydrolases"/>
    <property type="match status" value="1"/>
</dbReference>
<dbReference type="GO" id="GO:0016788">
    <property type="term" value="F:hydrolase activity, acting on ester bonds"/>
    <property type="evidence" value="ECO:0007669"/>
    <property type="project" value="UniProtKB-ARBA"/>
</dbReference>
<gene>
    <name evidence="4" type="ORF">S03H2_55721</name>
</gene>
<keyword evidence="2" id="KW-0812">Transmembrane</keyword>
<name>X1IJJ1_9ZZZZ</name>
<feature type="transmembrane region" description="Helical" evidence="2">
    <location>
        <begin position="12"/>
        <end position="31"/>
    </location>
</feature>